<protein>
    <submittedName>
        <fullName evidence="3">Uncharacterized protein</fullName>
    </submittedName>
</protein>
<dbReference type="OrthoDB" id="2439595at2759"/>
<keyword evidence="4" id="KW-1185">Reference proteome</keyword>
<comment type="caution">
    <text evidence="3">The sequence shown here is derived from an EMBL/GenBank/DDBJ whole genome shotgun (WGS) entry which is preliminary data.</text>
</comment>
<dbReference type="EMBL" id="JAAAHW010003159">
    <property type="protein sequence ID" value="KAF9987742.1"/>
    <property type="molecule type" value="Genomic_DNA"/>
</dbReference>
<feature type="compositionally biased region" description="Pro residues" evidence="2">
    <location>
        <begin position="1"/>
        <end position="19"/>
    </location>
</feature>
<evidence type="ECO:0000313" key="3">
    <source>
        <dbReference type="EMBL" id="KAF9987742.1"/>
    </source>
</evidence>
<proteinExistence type="predicted"/>
<keyword evidence="1" id="KW-0175">Coiled coil</keyword>
<evidence type="ECO:0000256" key="1">
    <source>
        <dbReference type="SAM" id="Coils"/>
    </source>
</evidence>
<sequence>MASSRPQPPRPISSSPPSPKINIKLSRVNSDFYSAPIFSFKPLPEGPLGTGSDDNHVRNGTSNPPSPIVTTVKPPTVALTAATPVHQHPSRQSLTLSRNEVEADVFKDNRRASSDSGPQPFKVNPADISARPSSRGVNLTESELRGLVNLKRLSTEGLPASREGSPVPTSRSSEESTRTLINRIDELNSLTTSLKIDLNNTLQAKQDKEAENERLHKSLDTFERQNQELQATLAKRERDYEIMAKNYMDHVRLIRATDDDHSTIIDRLTQLKAAIEHLIRKVQGTRSVNLNRAAAIEHFKDSGLLYSFPVDEENLEAFHLNLYMESVVMNMLVASFFNKPLCCIFDYNKGFKEIYDWMYERNDKLAIRWRQQLCVMLTQDPETKTRQEVHVSSTANALTKLISEVYSGSNEVVRIRDFCSKAFDLAVAMSGQDSVISPVSIDLDTPFDEENMAPALKNNPDGKVALVIFPAFRDTRAAFNMRPKVWCH</sequence>
<feature type="region of interest" description="Disordered" evidence="2">
    <location>
        <begin position="39"/>
        <end position="72"/>
    </location>
</feature>
<evidence type="ECO:0000256" key="2">
    <source>
        <dbReference type="SAM" id="MobiDB-lite"/>
    </source>
</evidence>
<feature type="region of interest" description="Disordered" evidence="2">
    <location>
        <begin position="1"/>
        <end position="23"/>
    </location>
</feature>
<name>A0A9P6SPN0_9FUNG</name>
<reference evidence="3" key="1">
    <citation type="journal article" date="2020" name="Fungal Divers.">
        <title>Resolving the Mortierellaceae phylogeny through synthesis of multi-gene phylogenetics and phylogenomics.</title>
        <authorList>
            <person name="Vandepol N."/>
            <person name="Liber J."/>
            <person name="Desiro A."/>
            <person name="Na H."/>
            <person name="Kennedy M."/>
            <person name="Barry K."/>
            <person name="Grigoriev I.V."/>
            <person name="Miller A.N."/>
            <person name="O'Donnell K."/>
            <person name="Stajich J.E."/>
            <person name="Bonito G."/>
        </authorList>
    </citation>
    <scope>NUCLEOTIDE SEQUENCE</scope>
    <source>
        <strain evidence="3">MES-2147</strain>
    </source>
</reference>
<evidence type="ECO:0000313" key="4">
    <source>
        <dbReference type="Proteomes" id="UP000749646"/>
    </source>
</evidence>
<feature type="coiled-coil region" evidence="1">
    <location>
        <begin position="198"/>
        <end position="246"/>
    </location>
</feature>
<accession>A0A9P6SPN0</accession>
<dbReference type="Proteomes" id="UP000749646">
    <property type="component" value="Unassembled WGS sequence"/>
</dbReference>
<feature type="region of interest" description="Disordered" evidence="2">
    <location>
        <begin position="155"/>
        <end position="177"/>
    </location>
</feature>
<feature type="region of interest" description="Disordered" evidence="2">
    <location>
        <begin position="109"/>
        <end position="137"/>
    </location>
</feature>
<gene>
    <name evidence="3" type="ORF">BGZ65_002121</name>
</gene>
<dbReference type="AlphaFoldDB" id="A0A9P6SPN0"/>
<organism evidence="3 4">
    <name type="scientific">Modicella reniformis</name>
    <dbReference type="NCBI Taxonomy" id="1440133"/>
    <lineage>
        <taxon>Eukaryota</taxon>
        <taxon>Fungi</taxon>
        <taxon>Fungi incertae sedis</taxon>
        <taxon>Mucoromycota</taxon>
        <taxon>Mortierellomycotina</taxon>
        <taxon>Mortierellomycetes</taxon>
        <taxon>Mortierellales</taxon>
        <taxon>Mortierellaceae</taxon>
        <taxon>Modicella</taxon>
    </lineage>
</organism>